<evidence type="ECO:0000256" key="13">
    <source>
        <dbReference type="SAM" id="MobiDB-lite"/>
    </source>
</evidence>
<feature type="transmembrane region" description="Helical" evidence="14">
    <location>
        <begin position="404"/>
        <end position="430"/>
    </location>
</feature>
<dbReference type="FunCoup" id="B3MEK1">
    <property type="interactions" value="13"/>
</dbReference>
<feature type="region of interest" description="Disordered" evidence="13">
    <location>
        <begin position="471"/>
        <end position="498"/>
    </location>
</feature>
<name>B3MEK1_DROAN</name>
<evidence type="ECO:0000313" key="16">
    <source>
        <dbReference type="EMBL" id="EDV37621.2"/>
    </source>
</evidence>
<keyword evidence="6 14" id="KW-1133">Transmembrane helix</keyword>
<dbReference type="Proteomes" id="UP000007801">
    <property type="component" value="Unassembled WGS sequence"/>
</dbReference>
<dbReference type="PROSITE" id="PS50850">
    <property type="entry name" value="MFS"/>
    <property type="match status" value="1"/>
</dbReference>
<dbReference type="HOGENOM" id="CLU_001265_5_0_1"/>
<evidence type="ECO:0000256" key="3">
    <source>
        <dbReference type="ARBA" id="ARBA00022448"/>
    </source>
</evidence>
<dbReference type="GO" id="GO:0015293">
    <property type="term" value="F:symporter activity"/>
    <property type="evidence" value="ECO:0007669"/>
    <property type="project" value="UniProtKB-KW"/>
</dbReference>
<evidence type="ECO:0000256" key="1">
    <source>
        <dbReference type="ARBA" id="ARBA00004141"/>
    </source>
</evidence>
<dbReference type="Pfam" id="PF07690">
    <property type="entry name" value="MFS_1"/>
    <property type="match status" value="1"/>
</dbReference>
<evidence type="ECO:0000256" key="14">
    <source>
        <dbReference type="SAM" id="Phobius"/>
    </source>
</evidence>
<keyword evidence="3" id="KW-0813">Transport</keyword>
<gene>
    <name evidence="16" type="primary">Dana\GF13547</name>
    <name evidence="16" type="synonym">dana_GLEANR_13560</name>
    <name evidence="16" type="ORF">GF13547</name>
</gene>
<evidence type="ECO:0000256" key="8">
    <source>
        <dbReference type="ARBA" id="ARBA00023065"/>
    </source>
</evidence>
<dbReference type="GO" id="GO:0006814">
    <property type="term" value="P:sodium ion transport"/>
    <property type="evidence" value="ECO:0007669"/>
    <property type="project" value="UniProtKB-KW"/>
</dbReference>
<feature type="transmembrane region" description="Helical" evidence="14">
    <location>
        <begin position="442"/>
        <end position="461"/>
    </location>
</feature>
<dbReference type="EMBL" id="CH902619">
    <property type="protein sequence ID" value="EDV37621.2"/>
    <property type="molecule type" value="Genomic_DNA"/>
</dbReference>
<comment type="subcellular location">
    <subcellularLocation>
        <location evidence="1">Membrane</location>
        <topology evidence="1">Multi-pass membrane protein</topology>
    </subcellularLocation>
</comment>
<feature type="transmembrane region" description="Helical" evidence="14">
    <location>
        <begin position="33"/>
        <end position="52"/>
    </location>
</feature>
<evidence type="ECO:0000256" key="11">
    <source>
        <dbReference type="ARBA" id="ARBA00054632"/>
    </source>
</evidence>
<sequence length="498" mass="54425">MAITSFNLVTKGKQSGPASSLLKSFVFSPAPRWGIRHLQVLFLFTAGTLIVAQRMNMSVAIVALTNANSSNPSYPEYYLTEKEKSYTLSSPFWGSCLTQLMSGYLSSRFGAKLLLLVIMVVTSLISIATPMVLAWGGWQLLFGVRFVQGLVMGGMWPCLYTHLAKWCPKREANRLGGVMATGLDVGTILGFAMSGILAASPLGWPSSFYIPGYFGIVWSLFWIRYGANTPSESKFISLAERKHIELALEKAQGNKGGDSPPVPWLQILTSPPFIVLALCKMSQACSFYTLMQQIPRYIHGIFRYSIAVNALFSALPFVVMLMSSYGFIFLTEYLTRNKEISLPILRKTINSFASWIPAVALVTLSYVSEKNVVGSMCCMVAAVAAISGQAIGSSLNHVDLSPNFAGLLFGISNTLMSAAGVVSPIVIGLTVTNESDRSQWRVVFLGISVILFVGNLMYVIFGQMTVQAWNGSKPPAETTPQTESPPEEEVPVEKFNYF</sequence>
<reference evidence="16 17" key="1">
    <citation type="journal article" date="2007" name="Nature">
        <title>Evolution of genes and genomes on the Drosophila phylogeny.</title>
        <authorList>
            <consortium name="Drosophila 12 Genomes Consortium"/>
            <person name="Clark A.G."/>
            <person name="Eisen M.B."/>
            <person name="Smith D.R."/>
            <person name="Bergman C.M."/>
            <person name="Oliver B."/>
            <person name="Markow T.A."/>
            <person name="Kaufman T.C."/>
            <person name="Kellis M."/>
            <person name="Gelbart W."/>
            <person name="Iyer V.N."/>
            <person name="Pollard D.A."/>
            <person name="Sackton T.B."/>
            <person name="Larracuente A.M."/>
            <person name="Singh N.D."/>
            <person name="Abad J.P."/>
            <person name="Abt D.N."/>
            <person name="Adryan B."/>
            <person name="Aguade M."/>
            <person name="Akashi H."/>
            <person name="Anderson W.W."/>
            <person name="Aquadro C.F."/>
            <person name="Ardell D.H."/>
            <person name="Arguello R."/>
            <person name="Artieri C.G."/>
            <person name="Barbash D.A."/>
            <person name="Barker D."/>
            <person name="Barsanti P."/>
            <person name="Batterham P."/>
            <person name="Batzoglou S."/>
            <person name="Begun D."/>
            <person name="Bhutkar A."/>
            <person name="Blanco E."/>
            <person name="Bosak S.A."/>
            <person name="Bradley R.K."/>
            <person name="Brand A.D."/>
            <person name="Brent M.R."/>
            <person name="Brooks A.N."/>
            <person name="Brown R.H."/>
            <person name="Butlin R.K."/>
            <person name="Caggese C."/>
            <person name="Calvi B.R."/>
            <person name="Bernardo de Carvalho A."/>
            <person name="Caspi A."/>
            <person name="Castrezana S."/>
            <person name="Celniker S.E."/>
            <person name="Chang J.L."/>
            <person name="Chapple C."/>
            <person name="Chatterji S."/>
            <person name="Chinwalla A."/>
            <person name="Civetta A."/>
            <person name="Clifton S.W."/>
            <person name="Comeron J.M."/>
            <person name="Costello J.C."/>
            <person name="Coyne J.A."/>
            <person name="Daub J."/>
            <person name="David R.G."/>
            <person name="Delcher A.L."/>
            <person name="Delehaunty K."/>
            <person name="Do C.B."/>
            <person name="Ebling H."/>
            <person name="Edwards K."/>
            <person name="Eickbush T."/>
            <person name="Evans J.D."/>
            <person name="Filipski A."/>
            <person name="Findeiss S."/>
            <person name="Freyhult E."/>
            <person name="Fulton L."/>
            <person name="Fulton R."/>
            <person name="Garcia A.C."/>
            <person name="Gardiner A."/>
            <person name="Garfield D.A."/>
            <person name="Garvin B.E."/>
            <person name="Gibson G."/>
            <person name="Gilbert D."/>
            <person name="Gnerre S."/>
            <person name="Godfrey J."/>
            <person name="Good R."/>
            <person name="Gotea V."/>
            <person name="Gravely B."/>
            <person name="Greenberg A.J."/>
            <person name="Griffiths-Jones S."/>
            <person name="Gross S."/>
            <person name="Guigo R."/>
            <person name="Gustafson E.A."/>
            <person name="Haerty W."/>
            <person name="Hahn M.W."/>
            <person name="Halligan D.L."/>
            <person name="Halpern A.L."/>
            <person name="Halter G.M."/>
            <person name="Han M.V."/>
            <person name="Heger A."/>
            <person name="Hillier L."/>
            <person name="Hinrichs A.S."/>
            <person name="Holmes I."/>
            <person name="Hoskins R.A."/>
            <person name="Hubisz M.J."/>
            <person name="Hultmark D."/>
            <person name="Huntley M.A."/>
            <person name="Jaffe D.B."/>
            <person name="Jagadeeshan S."/>
            <person name="Jeck W.R."/>
            <person name="Johnson J."/>
            <person name="Jones C.D."/>
            <person name="Jordan W.C."/>
            <person name="Karpen G.H."/>
            <person name="Kataoka E."/>
            <person name="Keightley P.D."/>
            <person name="Kheradpour P."/>
            <person name="Kirkness E.F."/>
            <person name="Koerich L.B."/>
            <person name="Kristiansen K."/>
            <person name="Kudrna D."/>
            <person name="Kulathinal R.J."/>
            <person name="Kumar S."/>
            <person name="Kwok R."/>
            <person name="Lander E."/>
            <person name="Langley C.H."/>
            <person name="Lapoint R."/>
            <person name="Lazzaro B.P."/>
            <person name="Lee S.J."/>
            <person name="Levesque L."/>
            <person name="Li R."/>
            <person name="Lin C.F."/>
            <person name="Lin M.F."/>
            <person name="Lindblad-Toh K."/>
            <person name="Llopart A."/>
            <person name="Long M."/>
            <person name="Low L."/>
            <person name="Lozovsky E."/>
            <person name="Lu J."/>
            <person name="Luo M."/>
            <person name="Machado C.A."/>
            <person name="Makalowski W."/>
            <person name="Marzo M."/>
            <person name="Matsuda M."/>
            <person name="Matzkin L."/>
            <person name="McAllister B."/>
            <person name="McBride C.S."/>
            <person name="McKernan B."/>
            <person name="McKernan K."/>
            <person name="Mendez-Lago M."/>
            <person name="Minx P."/>
            <person name="Mollenhauer M.U."/>
            <person name="Montooth K."/>
            <person name="Mount S.M."/>
            <person name="Mu X."/>
            <person name="Myers E."/>
            <person name="Negre B."/>
            <person name="Newfeld S."/>
            <person name="Nielsen R."/>
            <person name="Noor M.A."/>
            <person name="O'Grady P."/>
            <person name="Pachter L."/>
            <person name="Papaceit M."/>
            <person name="Parisi M.J."/>
            <person name="Parisi M."/>
            <person name="Parts L."/>
            <person name="Pedersen J.S."/>
            <person name="Pesole G."/>
            <person name="Phillippy A.M."/>
            <person name="Ponting C.P."/>
            <person name="Pop M."/>
            <person name="Porcelli D."/>
            <person name="Powell J.R."/>
            <person name="Prohaska S."/>
            <person name="Pruitt K."/>
            <person name="Puig M."/>
            <person name="Quesneville H."/>
            <person name="Ram K.R."/>
            <person name="Rand D."/>
            <person name="Rasmussen M.D."/>
            <person name="Reed L.K."/>
            <person name="Reenan R."/>
            <person name="Reily A."/>
            <person name="Remington K.A."/>
            <person name="Rieger T.T."/>
            <person name="Ritchie M.G."/>
            <person name="Robin C."/>
            <person name="Rogers Y.H."/>
            <person name="Rohde C."/>
            <person name="Rozas J."/>
            <person name="Rubenfield M.J."/>
            <person name="Ruiz A."/>
            <person name="Russo S."/>
            <person name="Salzberg S.L."/>
            <person name="Sanchez-Gracia A."/>
            <person name="Saranga D.J."/>
            <person name="Sato H."/>
            <person name="Schaeffer S.W."/>
            <person name="Schatz M.C."/>
            <person name="Schlenke T."/>
            <person name="Schwartz R."/>
            <person name="Segarra C."/>
            <person name="Singh R.S."/>
            <person name="Sirot L."/>
            <person name="Sirota M."/>
            <person name="Sisneros N.B."/>
            <person name="Smith C.D."/>
            <person name="Smith T.F."/>
            <person name="Spieth J."/>
            <person name="Stage D.E."/>
            <person name="Stark A."/>
            <person name="Stephan W."/>
            <person name="Strausberg R.L."/>
            <person name="Strempel S."/>
            <person name="Sturgill D."/>
            <person name="Sutton G."/>
            <person name="Sutton G.G."/>
            <person name="Tao W."/>
            <person name="Teichmann S."/>
            <person name="Tobari Y.N."/>
            <person name="Tomimura Y."/>
            <person name="Tsolas J.M."/>
            <person name="Valente V.L."/>
            <person name="Venter E."/>
            <person name="Venter J.C."/>
            <person name="Vicario S."/>
            <person name="Vieira F.G."/>
            <person name="Vilella A.J."/>
            <person name="Villasante A."/>
            <person name="Walenz B."/>
            <person name="Wang J."/>
            <person name="Wasserman M."/>
            <person name="Watts T."/>
            <person name="Wilson D."/>
            <person name="Wilson R.K."/>
            <person name="Wing R.A."/>
            <person name="Wolfner M.F."/>
            <person name="Wong A."/>
            <person name="Wong G.K."/>
            <person name="Wu C.I."/>
            <person name="Wu G."/>
            <person name="Yamamoto D."/>
            <person name="Yang H.P."/>
            <person name="Yang S.P."/>
            <person name="Yorke J.A."/>
            <person name="Yoshida K."/>
            <person name="Zdobnov E."/>
            <person name="Zhang P."/>
            <person name="Zhang Y."/>
            <person name="Zimin A.V."/>
            <person name="Baldwin J."/>
            <person name="Abdouelleil A."/>
            <person name="Abdulkadir J."/>
            <person name="Abebe A."/>
            <person name="Abera B."/>
            <person name="Abreu J."/>
            <person name="Acer S.C."/>
            <person name="Aftuck L."/>
            <person name="Alexander A."/>
            <person name="An P."/>
            <person name="Anderson E."/>
            <person name="Anderson S."/>
            <person name="Arachi H."/>
            <person name="Azer M."/>
            <person name="Bachantsang P."/>
            <person name="Barry A."/>
            <person name="Bayul T."/>
            <person name="Berlin A."/>
            <person name="Bessette D."/>
            <person name="Bloom T."/>
            <person name="Blye J."/>
            <person name="Boguslavskiy L."/>
            <person name="Bonnet C."/>
            <person name="Boukhgalter B."/>
            <person name="Bourzgui I."/>
            <person name="Brown A."/>
            <person name="Cahill P."/>
            <person name="Channer S."/>
            <person name="Cheshatsang Y."/>
            <person name="Chuda L."/>
            <person name="Citroen M."/>
            <person name="Collymore A."/>
            <person name="Cooke P."/>
            <person name="Costello M."/>
            <person name="D'Aco K."/>
            <person name="Daza R."/>
            <person name="De Haan G."/>
            <person name="DeGray S."/>
            <person name="DeMaso C."/>
            <person name="Dhargay N."/>
            <person name="Dooley K."/>
            <person name="Dooley E."/>
            <person name="Doricent M."/>
            <person name="Dorje P."/>
            <person name="Dorjee K."/>
            <person name="Dupes A."/>
            <person name="Elong R."/>
            <person name="Falk J."/>
            <person name="Farina A."/>
            <person name="Faro S."/>
            <person name="Ferguson D."/>
            <person name="Fisher S."/>
            <person name="Foley C.D."/>
            <person name="Franke A."/>
            <person name="Friedrich D."/>
            <person name="Gadbois L."/>
            <person name="Gearin G."/>
            <person name="Gearin C.R."/>
            <person name="Giannoukos G."/>
            <person name="Goode T."/>
            <person name="Graham J."/>
            <person name="Grandbois E."/>
            <person name="Grewal S."/>
            <person name="Gyaltsen K."/>
            <person name="Hafez N."/>
            <person name="Hagos B."/>
            <person name="Hall J."/>
            <person name="Henson C."/>
            <person name="Hollinger A."/>
            <person name="Honan T."/>
            <person name="Huard M.D."/>
            <person name="Hughes L."/>
            <person name="Hurhula B."/>
            <person name="Husby M.E."/>
            <person name="Kamat A."/>
            <person name="Kanga B."/>
            <person name="Kashin S."/>
            <person name="Khazanovich D."/>
            <person name="Kisner P."/>
            <person name="Lance K."/>
            <person name="Lara M."/>
            <person name="Lee W."/>
            <person name="Lennon N."/>
            <person name="Letendre F."/>
            <person name="LeVine R."/>
            <person name="Lipovsky A."/>
            <person name="Liu X."/>
            <person name="Liu J."/>
            <person name="Liu S."/>
            <person name="Lokyitsang T."/>
            <person name="Lokyitsang Y."/>
            <person name="Lubonja R."/>
            <person name="Lui A."/>
            <person name="MacDonald P."/>
            <person name="Magnisalis V."/>
            <person name="Maru K."/>
            <person name="Matthews C."/>
            <person name="McCusker W."/>
            <person name="McDonough S."/>
            <person name="Mehta T."/>
            <person name="Meldrim J."/>
            <person name="Meneus L."/>
            <person name="Mihai O."/>
            <person name="Mihalev A."/>
            <person name="Mihova T."/>
            <person name="Mittelman R."/>
            <person name="Mlenga V."/>
            <person name="Montmayeur A."/>
            <person name="Mulrain L."/>
            <person name="Navidi A."/>
            <person name="Naylor J."/>
            <person name="Negash T."/>
            <person name="Nguyen T."/>
            <person name="Nguyen N."/>
            <person name="Nicol R."/>
            <person name="Norbu C."/>
            <person name="Norbu N."/>
            <person name="Novod N."/>
            <person name="O'Neill B."/>
            <person name="Osman S."/>
            <person name="Markiewicz E."/>
            <person name="Oyono O.L."/>
            <person name="Patti C."/>
            <person name="Phunkhang P."/>
            <person name="Pierre F."/>
            <person name="Priest M."/>
            <person name="Raghuraman S."/>
            <person name="Rege F."/>
            <person name="Reyes R."/>
            <person name="Rise C."/>
            <person name="Rogov P."/>
            <person name="Ross K."/>
            <person name="Ryan E."/>
            <person name="Settipalli S."/>
            <person name="Shea T."/>
            <person name="Sherpa N."/>
            <person name="Shi L."/>
            <person name="Shih D."/>
            <person name="Sparrow T."/>
            <person name="Spaulding J."/>
            <person name="Stalker J."/>
            <person name="Stange-Thomann N."/>
            <person name="Stavropoulos S."/>
            <person name="Stone C."/>
            <person name="Strader C."/>
            <person name="Tesfaye S."/>
            <person name="Thomson T."/>
            <person name="Thoulutsang Y."/>
            <person name="Thoulutsang D."/>
            <person name="Topham K."/>
            <person name="Topping I."/>
            <person name="Tsamla T."/>
            <person name="Vassiliev H."/>
            <person name="Vo A."/>
            <person name="Wangchuk T."/>
            <person name="Wangdi T."/>
            <person name="Weiand M."/>
            <person name="Wilkinson J."/>
            <person name="Wilson A."/>
            <person name="Yadav S."/>
            <person name="Young G."/>
            <person name="Yu Q."/>
            <person name="Zembek L."/>
            <person name="Zhong D."/>
            <person name="Zimmer A."/>
            <person name="Zwirko Z."/>
            <person name="Jaffe D.B."/>
            <person name="Alvarez P."/>
            <person name="Brockman W."/>
            <person name="Butler J."/>
            <person name="Chin C."/>
            <person name="Gnerre S."/>
            <person name="Grabherr M."/>
            <person name="Kleber M."/>
            <person name="Mauceli E."/>
            <person name="MacCallum I."/>
        </authorList>
    </citation>
    <scope>NUCLEOTIDE SEQUENCE [LARGE SCALE GENOMIC DNA]</scope>
    <source>
        <strain evidence="17">Tucson 14024-0371.13</strain>
    </source>
</reference>
<evidence type="ECO:0000313" key="17">
    <source>
        <dbReference type="Proteomes" id="UP000007801"/>
    </source>
</evidence>
<dbReference type="InterPro" id="IPR050382">
    <property type="entry name" value="MFS_Na/Anion_cotransporter"/>
</dbReference>
<dbReference type="FunFam" id="1.20.1250.20:FF:000003">
    <property type="entry name" value="Solute carrier family 17 member 3"/>
    <property type="match status" value="1"/>
</dbReference>
<organism evidence="16 17">
    <name type="scientific">Drosophila ananassae</name>
    <name type="common">Fruit fly</name>
    <dbReference type="NCBI Taxonomy" id="7217"/>
    <lineage>
        <taxon>Eukaryota</taxon>
        <taxon>Metazoa</taxon>
        <taxon>Ecdysozoa</taxon>
        <taxon>Arthropoda</taxon>
        <taxon>Hexapoda</taxon>
        <taxon>Insecta</taxon>
        <taxon>Pterygota</taxon>
        <taxon>Neoptera</taxon>
        <taxon>Endopterygota</taxon>
        <taxon>Diptera</taxon>
        <taxon>Brachycera</taxon>
        <taxon>Muscomorpha</taxon>
        <taxon>Ephydroidea</taxon>
        <taxon>Drosophilidae</taxon>
        <taxon>Drosophila</taxon>
        <taxon>Sophophora</taxon>
    </lineage>
</organism>
<feature type="domain" description="Major facilitator superfamily (MFS) profile" evidence="15">
    <location>
        <begin position="40"/>
        <end position="466"/>
    </location>
</feature>
<feature type="transmembrane region" description="Helical" evidence="14">
    <location>
        <begin position="113"/>
        <end position="136"/>
    </location>
</feature>
<dbReference type="SUPFAM" id="SSF103473">
    <property type="entry name" value="MFS general substrate transporter"/>
    <property type="match status" value="1"/>
</dbReference>
<feature type="transmembrane region" description="Helical" evidence="14">
    <location>
        <begin position="142"/>
        <end position="163"/>
    </location>
</feature>
<feature type="transmembrane region" description="Helical" evidence="14">
    <location>
        <begin position="208"/>
        <end position="227"/>
    </location>
</feature>
<evidence type="ECO:0000256" key="7">
    <source>
        <dbReference type="ARBA" id="ARBA00023053"/>
    </source>
</evidence>
<keyword evidence="4 14" id="KW-0812">Transmembrane</keyword>
<feature type="transmembrane region" description="Helical" evidence="14">
    <location>
        <begin position="301"/>
        <end position="328"/>
    </location>
</feature>
<keyword evidence="9 14" id="KW-0472">Membrane</keyword>
<dbReference type="PANTHER" id="PTHR11662:SF280">
    <property type="entry name" value="FI21844P1-RELATED"/>
    <property type="match status" value="1"/>
</dbReference>
<dbReference type="KEGG" id="dan:6496386"/>
<evidence type="ECO:0000256" key="6">
    <source>
        <dbReference type="ARBA" id="ARBA00022989"/>
    </source>
</evidence>
<dbReference type="eggNOG" id="KOG2532">
    <property type="taxonomic scope" value="Eukaryota"/>
</dbReference>
<evidence type="ECO:0000256" key="10">
    <source>
        <dbReference type="ARBA" id="ARBA00023201"/>
    </source>
</evidence>
<dbReference type="InterPro" id="IPR020846">
    <property type="entry name" value="MFS_dom"/>
</dbReference>
<comment type="function">
    <text evidence="11">May be an inorganic phosphate cotransporter.</text>
</comment>
<feature type="compositionally biased region" description="Low complexity" evidence="13">
    <location>
        <begin position="474"/>
        <end position="484"/>
    </location>
</feature>
<keyword evidence="7" id="KW-0915">Sodium</keyword>
<accession>B3MEK1</accession>
<feature type="transmembrane region" description="Helical" evidence="14">
    <location>
        <begin position="348"/>
        <end position="367"/>
    </location>
</feature>
<keyword evidence="10" id="KW-0739">Sodium transport</keyword>
<dbReference type="InterPro" id="IPR011701">
    <property type="entry name" value="MFS"/>
</dbReference>
<evidence type="ECO:0000259" key="15">
    <source>
        <dbReference type="PROSITE" id="PS50850"/>
    </source>
</evidence>
<dbReference type="OrthoDB" id="2985014at2759"/>
<keyword evidence="5" id="KW-0769">Symport</keyword>
<evidence type="ECO:0000256" key="4">
    <source>
        <dbReference type="ARBA" id="ARBA00022692"/>
    </source>
</evidence>
<dbReference type="AlphaFoldDB" id="B3MEK1"/>
<dbReference type="GO" id="GO:0016020">
    <property type="term" value="C:membrane"/>
    <property type="evidence" value="ECO:0007669"/>
    <property type="project" value="UniProtKB-SubCell"/>
</dbReference>
<dbReference type="FunFam" id="1.20.1250.20:FF:000144">
    <property type="entry name" value="Picot, isoform B"/>
    <property type="match status" value="1"/>
</dbReference>
<evidence type="ECO:0000256" key="5">
    <source>
        <dbReference type="ARBA" id="ARBA00022847"/>
    </source>
</evidence>
<evidence type="ECO:0000256" key="9">
    <source>
        <dbReference type="ARBA" id="ARBA00023136"/>
    </source>
</evidence>
<evidence type="ECO:0000256" key="12">
    <source>
        <dbReference type="ARBA" id="ARBA00068450"/>
    </source>
</evidence>
<protein>
    <recommendedName>
        <fullName evidence="12">Putative inorganic phosphate cotransporter</fullName>
    </recommendedName>
</protein>
<dbReference type="InParanoid" id="B3MEK1"/>
<dbReference type="PANTHER" id="PTHR11662">
    <property type="entry name" value="SOLUTE CARRIER FAMILY 17"/>
    <property type="match status" value="1"/>
</dbReference>
<proteinExistence type="inferred from homology"/>
<dbReference type="Gene3D" id="1.20.1250.20">
    <property type="entry name" value="MFS general substrate transporter like domains"/>
    <property type="match status" value="2"/>
</dbReference>
<comment type="similarity">
    <text evidence="2">Belongs to the major facilitator superfamily. Sodium/anion cotransporter family.</text>
</comment>
<feature type="transmembrane region" description="Helical" evidence="14">
    <location>
        <begin position="372"/>
        <end position="392"/>
    </location>
</feature>
<keyword evidence="8" id="KW-0406">Ion transport</keyword>
<keyword evidence="17" id="KW-1185">Reference proteome</keyword>
<evidence type="ECO:0000256" key="2">
    <source>
        <dbReference type="ARBA" id="ARBA00008586"/>
    </source>
</evidence>
<dbReference type="GO" id="GO:0006820">
    <property type="term" value="P:monoatomic anion transport"/>
    <property type="evidence" value="ECO:0007669"/>
    <property type="project" value="TreeGrafter"/>
</dbReference>
<dbReference type="InterPro" id="IPR036259">
    <property type="entry name" value="MFS_trans_sf"/>
</dbReference>
<feature type="transmembrane region" description="Helical" evidence="14">
    <location>
        <begin position="175"/>
        <end position="196"/>
    </location>
</feature>